<evidence type="ECO:0008006" key="3">
    <source>
        <dbReference type="Google" id="ProtNLM"/>
    </source>
</evidence>
<dbReference type="InterPro" id="IPR018247">
    <property type="entry name" value="EF_Hand_1_Ca_BS"/>
</dbReference>
<dbReference type="KEGG" id="pnd:Pla175_01600"/>
<dbReference type="Gene3D" id="1.10.1330.10">
    <property type="entry name" value="Dockerin domain"/>
    <property type="match status" value="1"/>
</dbReference>
<dbReference type="SUPFAM" id="SSF63446">
    <property type="entry name" value="Type I dockerin domain"/>
    <property type="match status" value="1"/>
</dbReference>
<organism evidence="1 2">
    <name type="scientific">Pirellulimonas nuda</name>
    <dbReference type="NCBI Taxonomy" id="2528009"/>
    <lineage>
        <taxon>Bacteria</taxon>
        <taxon>Pseudomonadati</taxon>
        <taxon>Planctomycetota</taxon>
        <taxon>Planctomycetia</taxon>
        <taxon>Pirellulales</taxon>
        <taxon>Lacipirellulaceae</taxon>
        <taxon>Pirellulimonas</taxon>
    </lineage>
</organism>
<dbReference type="InterPro" id="IPR055876">
    <property type="entry name" value="DUF7453"/>
</dbReference>
<dbReference type="InterPro" id="IPR036439">
    <property type="entry name" value="Dockerin_dom_sf"/>
</dbReference>
<dbReference type="EMBL" id="CP036291">
    <property type="protein sequence ID" value="QDU86807.1"/>
    <property type="molecule type" value="Genomic_DNA"/>
</dbReference>
<dbReference type="PROSITE" id="PS00018">
    <property type="entry name" value="EF_HAND_1"/>
    <property type="match status" value="1"/>
</dbReference>
<dbReference type="Proteomes" id="UP000317429">
    <property type="component" value="Chromosome"/>
</dbReference>
<dbReference type="Pfam" id="PF24251">
    <property type="entry name" value="DUF7453"/>
    <property type="match status" value="2"/>
</dbReference>
<protein>
    <recommendedName>
        <fullName evidence="3">PEP-CTERM protein-sorting domain-containing protein</fullName>
    </recommendedName>
</protein>
<dbReference type="GO" id="GO:0000272">
    <property type="term" value="P:polysaccharide catabolic process"/>
    <property type="evidence" value="ECO:0007669"/>
    <property type="project" value="InterPro"/>
</dbReference>
<dbReference type="RefSeq" id="WP_391527849.1">
    <property type="nucleotide sequence ID" value="NZ_CP036291.1"/>
</dbReference>
<reference evidence="1 2" key="1">
    <citation type="submission" date="2019-02" db="EMBL/GenBank/DDBJ databases">
        <title>Deep-cultivation of Planctomycetes and their phenomic and genomic characterization uncovers novel biology.</title>
        <authorList>
            <person name="Wiegand S."/>
            <person name="Jogler M."/>
            <person name="Boedeker C."/>
            <person name="Pinto D."/>
            <person name="Vollmers J."/>
            <person name="Rivas-Marin E."/>
            <person name="Kohn T."/>
            <person name="Peeters S.H."/>
            <person name="Heuer A."/>
            <person name="Rast P."/>
            <person name="Oberbeckmann S."/>
            <person name="Bunk B."/>
            <person name="Jeske O."/>
            <person name="Meyerdierks A."/>
            <person name="Storesund J.E."/>
            <person name="Kallscheuer N."/>
            <person name="Luecker S."/>
            <person name="Lage O.M."/>
            <person name="Pohl T."/>
            <person name="Merkel B.J."/>
            <person name="Hornburger P."/>
            <person name="Mueller R.-W."/>
            <person name="Bruemmer F."/>
            <person name="Labrenz M."/>
            <person name="Spormann A.M."/>
            <person name="Op den Camp H."/>
            <person name="Overmann J."/>
            <person name="Amann R."/>
            <person name="Jetten M.S.M."/>
            <person name="Mascher T."/>
            <person name="Medema M.H."/>
            <person name="Devos D.P."/>
            <person name="Kaster A.-K."/>
            <person name="Ovreas L."/>
            <person name="Rohde M."/>
            <person name="Galperin M.Y."/>
            <person name="Jogler C."/>
        </authorList>
    </citation>
    <scope>NUCLEOTIDE SEQUENCE [LARGE SCALE GENOMIC DNA]</scope>
    <source>
        <strain evidence="1 2">Pla175</strain>
    </source>
</reference>
<gene>
    <name evidence="1" type="ORF">Pla175_01600</name>
</gene>
<dbReference type="AlphaFoldDB" id="A0A518D5Q9"/>
<keyword evidence="2" id="KW-1185">Reference proteome</keyword>
<proteinExistence type="predicted"/>
<name>A0A518D5Q9_9BACT</name>
<sequence>MRRPANARSNKNQPRPSVWVRWGRWFAHYAAAITLASVAADHAGAVTYNTIALSGAEGSALGLGPAVEADVHFNRFPFGALLNAAGDVTYYADLEGPGVGTSNNSGLWVSSGSGPTAFAREGAAGPGPNLGDGSYYGAILGPYQFGDTVSFRGLLSGPQVTSSNNSTILSYAEGNTSLVLRGRQPLPTGSYDYPNVSIQNHGASSSGTVVVHARLTEVRYGPSVSSILAGTDANLAVVAGTGMEGPGPNVGEGADFYAFTPSGTSSSSSVPAINAAGEVAFFGWLSGTAINNSNNSGIWSNVGGSLFAVAREGAAGPGPGVGSDVYFGNIFGGPALSDEGSVVFSAKLTGAGVNSTNDTGIWVHRDGALSPVARTGAEGTTAGYGPTLGPDVHFRTGFSDLFSPSVNATGDMVFGSYVTGAGVDASNNVGIWESTPEGLSLVARAGTDGPGPNLGPGIHFRHLWTSAMNNHGDVVFGGLLATSMQVDSTNNKGLWASIDGLIIPILRSGDVFDVDPGNGEDLRTISDVDFGGGLPGTTSFTDSGLIALILTFTDGSSGIFTAQLPGVAPIGGDYNGDGMIDAADYTVWRDTQGASGVGLVADANGDLVIDAFDYLTWRNNFGQPAVSETSVSDGAAVPEPTAVLLALLAGVAMWAAPRLHDPGESPVASRPPAAPC</sequence>
<dbReference type="NCBIfam" id="TIGR05002">
    <property type="entry name" value="NxxGxxAF_repeat"/>
    <property type="match status" value="6"/>
</dbReference>
<accession>A0A518D5Q9</accession>
<evidence type="ECO:0000313" key="1">
    <source>
        <dbReference type="EMBL" id="QDU86807.1"/>
    </source>
</evidence>
<evidence type="ECO:0000313" key="2">
    <source>
        <dbReference type="Proteomes" id="UP000317429"/>
    </source>
</evidence>